<dbReference type="GO" id="GO:0006520">
    <property type="term" value="P:amino acid metabolic process"/>
    <property type="evidence" value="ECO:0007669"/>
    <property type="project" value="TreeGrafter"/>
</dbReference>
<dbReference type="OrthoDB" id="2020362at2759"/>
<keyword evidence="3" id="KW-0663">Pyridoxal phosphate</keyword>
<comment type="subunit">
    <text evidence="2">Homodimer.</text>
</comment>
<protein>
    <submittedName>
        <fullName evidence="5">Tryptophan aminotransferase-related protein 2</fullName>
    </submittedName>
</protein>
<reference evidence="5 6" key="1">
    <citation type="journal article" date="2019" name="Plant Biotechnol. J.">
        <title>The red bayberry genome and genetic basis of sex determination.</title>
        <authorList>
            <person name="Jia H.M."/>
            <person name="Jia H.J."/>
            <person name="Cai Q.L."/>
            <person name="Wang Y."/>
            <person name="Zhao H.B."/>
            <person name="Yang W.F."/>
            <person name="Wang G.Y."/>
            <person name="Li Y.H."/>
            <person name="Zhan D.L."/>
            <person name="Shen Y.T."/>
            <person name="Niu Q.F."/>
            <person name="Chang L."/>
            <person name="Qiu J."/>
            <person name="Zhao L."/>
            <person name="Xie H.B."/>
            <person name="Fu W.Y."/>
            <person name="Jin J."/>
            <person name="Li X.W."/>
            <person name="Jiao Y."/>
            <person name="Zhou C.C."/>
            <person name="Tu T."/>
            <person name="Chai C.Y."/>
            <person name="Gao J.L."/>
            <person name="Fan L.J."/>
            <person name="van de Weg E."/>
            <person name="Wang J.Y."/>
            <person name="Gao Z.S."/>
        </authorList>
    </citation>
    <scope>NUCLEOTIDE SEQUENCE [LARGE SCALE GENOMIC DNA]</scope>
    <source>
        <tissue evidence="5">Leaves</tissue>
    </source>
</reference>
<dbReference type="InterPro" id="IPR006948">
    <property type="entry name" value="Alliinase_C"/>
</dbReference>
<evidence type="ECO:0000256" key="1">
    <source>
        <dbReference type="ARBA" id="ARBA00006312"/>
    </source>
</evidence>
<keyword evidence="5" id="KW-0032">Aminotransferase</keyword>
<dbReference type="PANTHER" id="PTHR43795:SF22">
    <property type="entry name" value="TRYPTOPHAN AMINOTRANSFERASE-RELATED PROTEIN 2"/>
    <property type="match status" value="1"/>
</dbReference>
<feature type="domain" description="Alliinase C-terminal" evidence="4">
    <location>
        <begin position="12"/>
        <end position="167"/>
    </location>
</feature>
<dbReference type="GO" id="GO:0008483">
    <property type="term" value="F:transaminase activity"/>
    <property type="evidence" value="ECO:0007669"/>
    <property type="project" value="UniProtKB-KW"/>
</dbReference>
<evidence type="ECO:0000313" key="5">
    <source>
        <dbReference type="EMBL" id="KAB1216245.1"/>
    </source>
</evidence>
<dbReference type="Proteomes" id="UP000516437">
    <property type="component" value="Chromosome 4"/>
</dbReference>
<evidence type="ECO:0000256" key="2">
    <source>
        <dbReference type="ARBA" id="ARBA00011738"/>
    </source>
</evidence>
<keyword evidence="6" id="KW-1185">Reference proteome</keyword>
<dbReference type="GO" id="GO:0016846">
    <property type="term" value="F:carbon-sulfur lyase activity"/>
    <property type="evidence" value="ECO:0007669"/>
    <property type="project" value="InterPro"/>
</dbReference>
<proteinExistence type="inferred from homology"/>
<dbReference type="InterPro" id="IPR015422">
    <property type="entry name" value="PyrdxlP-dep_Trfase_small"/>
</dbReference>
<dbReference type="Pfam" id="PF04864">
    <property type="entry name" value="Alliinase_C"/>
    <property type="match status" value="1"/>
</dbReference>
<gene>
    <name evidence="5" type="ORF">CJ030_MR4G005811</name>
</gene>
<evidence type="ECO:0000259" key="4">
    <source>
        <dbReference type="Pfam" id="PF04864"/>
    </source>
</evidence>
<dbReference type="InterPro" id="IPR015421">
    <property type="entry name" value="PyrdxlP-dep_Trfase_major"/>
</dbReference>
<dbReference type="InterPro" id="IPR015424">
    <property type="entry name" value="PyrdxlP-dep_Trfase"/>
</dbReference>
<dbReference type="EMBL" id="RXIC02000022">
    <property type="protein sequence ID" value="KAB1216245.1"/>
    <property type="molecule type" value="Genomic_DNA"/>
</dbReference>
<accession>A0A6A1VU66</accession>
<dbReference type="Gene3D" id="3.90.1150.10">
    <property type="entry name" value="Aspartate Aminotransferase, domain 1"/>
    <property type="match status" value="1"/>
</dbReference>
<sequence length="169" mass="19219">MELHINDYISKVKDQEVARRMIKFIELSTIGVSKDAQVRAAKILRLVSDSSERAASSEQDESFFEFSHHLLAKRWKLLREAVEHSEIFSLPVFPPAFCTFRKQVSEPQPGFAWLKCEGDIEDCESFLLGNGILTPGGKLFGVSPKYTRISMLERDGAFHLLVERMSRIG</sequence>
<dbReference type="PANTHER" id="PTHR43795">
    <property type="entry name" value="BIFUNCTIONAL ASPARTATE AMINOTRANSFERASE AND GLUTAMATE/ASPARTATE-PREPHENATE AMINOTRANSFERASE-RELATED"/>
    <property type="match status" value="1"/>
</dbReference>
<comment type="caution">
    <text evidence="5">The sequence shown here is derived from an EMBL/GenBank/DDBJ whole genome shotgun (WGS) entry which is preliminary data.</text>
</comment>
<name>A0A6A1VU66_9ROSI</name>
<evidence type="ECO:0000256" key="3">
    <source>
        <dbReference type="ARBA" id="ARBA00022898"/>
    </source>
</evidence>
<dbReference type="InterPro" id="IPR050478">
    <property type="entry name" value="Ethylene_sulfur-biosynth"/>
</dbReference>
<evidence type="ECO:0000313" key="6">
    <source>
        <dbReference type="Proteomes" id="UP000516437"/>
    </source>
</evidence>
<dbReference type="Gene3D" id="3.40.640.10">
    <property type="entry name" value="Type I PLP-dependent aspartate aminotransferase-like (Major domain)"/>
    <property type="match status" value="1"/>
</dbReference>
<comment type="similarity">
    <text evidence="1">Belongs to the alliinase family.</text>
</comment>
<keyword evidence="5" id="KW-0808">Transferase</keyword>
<organism evidence="5 6">
    <name type="scientific">Morella rubra</name>
    <name type="common">Chinese bayberry</name>
    <dbReference type="NCBI Taxonomy" id="262757"/>
    <lineage>
        <taxon>Eukaryota</taxon>
        <taxon>Viridiplantae</taxon>
        <taxon>Streptophyta</taxon>
        <taxon>Embryophyta</taxon>
        <taxon>Tracheophyta</taxon>
        <taxon>Spermatophyta</taxon>
        <taxon>Magnoliopsida</taxon>
        <taxon>eudicotyledons</taxon>
        <taxon>Gunneridae</taxon>
        <taxon>Pentapetalae</taxon>
        <taxon>rosids</taxon>
        <taxon>fabids</taxon>
        <taxon>Fagales</taxon>
        <taxon>Myricaceae</taxon>
        <taxon>Morella</taxon>
    </lineage>
</organism>
<dbReference type="AlphaFoldDB" id="A0A6A1VU66"/>
<dbReference type="SUPFAM" id="SSF53383">
    <property type="entry name" value="PLP-dependent transferases"/>
    <property type="match status" value="1"/>
</dbReference>